<dbReference type="AlphaFoldDB" id="A0A9D4S6V1"/>
<dbReference type="EMBL" id="JAIWYP010000001">
    <property type="protein sequence ID" value="KAH3892663.1"/>
    <property type="molecule type" value="Genomic_DNA"/>
</dbReference>
<dbReference type="Proteomes" id="UP000828390">
    <property type="component" value="Unassembled WGS sequence"/>
</dbReference>
<comment type="caution">
    <text evidence="1">The sequence shown here is derived from an EMBL/GenBank/DDBJ whole genome shotgun (WGS) entry which is preliminary data.</text>
</comment>
<keyword evidence="2" id="KW-1185">Reference proteome</keyword>
<evidence type="ECO:0000313" key="2">
    <source>
        <dbReference type="Proteomes" id="UP000828390"/>
    </source>
</evidence>
<evidence type="ECO:0000313" key="1">
    <source>
        <dbReference type="EMBL" id="KAH3892663.1"/>
    </source>
</evidence>
<proteinExistence type="predicted"/>
<sequence>MHRPSLTKGQFQSQQKLLTFFQYNSMLQDVVAYGQNRANDKYSPVIRLLKDVAVYILRHKRLRASQMFHLQVQDVVSDGCSNLPTCRCSPVIQSQTTRPLTGFHLAKQTTRPNFTIRYFKIAKSLTTRHYMRRDVTL</sequence>
<reference evidence="1" key="1">
    <citation type="journal article" date="2019" name="bioRxiv">
        <title>The Genome of the Zebra Mussel, Dreissena polymorpha: A Resource for Invasive Species Research.</title>
        <authorList>
            <person name="McCartney M.A."/>
            <person name="Auch B."/>
            <person name="Kono T."/>
            <person name="Mallez S."/>
            <person name="Zhang Y."/>
            <person name="Obille A."/>
            <person name="Becker A."/>
            <person name="Abrahante J.E."/>
            <person name="Garbe J."/>
            <person name="Badalamenti J.P."/>
            <person name="Herman A."/>
            <person name="Mangelson H."/>
            <person name="Liachko I."/>
            <person name="Sullivan S."/>
            <person name="Sone E.D."/>
            <person name="Koren S."/>
            <person name="Silverstein K.A.T."/>
            <person name="Beckman K.B."/>
            <person name="Gohl D.M."/>
        </authorList>
    </citation>
    <scope>NUCLEOTIDE SEQUENCE</scope>
    <source>
        <strain evidence="1">Duluth1</strain>
        <tissue evidence="1">Whole animal</tissue>
    </source>
</reference>
<name>A0A9D4S6V1_DREPO</name>
<accession>A0A9D4S6V1</accession>
<organism evidence="1 2">
    <name type="scientific">Dreissena polymorpha</name>
    <name type="common">Zebra mussel</name>
    <name type="synonym">Mytilus polymorpha</name>
    <dbReference type="NCBI Taxonomy" id="45954"/>
    <lineage>
        <taxon>Eukaryota</taxon>
        <taxon>Metazoa</taxon>
        <taxon>Spiralia</taxon>
        <taxon>Lophotrochozoa</taxon>
        <taxon>Mollusca</taxon>
        <taxon>Bivalvia</taxon>
        <taxon>Autobranchia</taxon>
        <taxon>Heteroconchia</taxon>
        <taxon>Euheterodonta</taxon>
        <taxon>Imparidentia</taxon>
        <taxon>Neoheterodontei</taxon>
        <taxon>Myida</taxon>
        <taxon>Dreissenoidea</taxon>
        <taxon>Dreissenidae</taxon>
        <taxon>Dreissena</taxon>
    </lineage>
</organism>
<gene>
    <name evidence="1" type="ORF">DPMN_016786</name>
</gene>
<reference evidence="1" key="2">
    <citation type="submission" date="2020-11" db="EMBL/GenBank/DDBJ databases">
        <authorList>
            <person name="McCartney M.A."/>
            <person name="Auch B."/>
            <person name="Kono T."/>
            <person name="Mallez S."/>
            <person name="Becker A."/>
            <person name="Gohl D.M."/>
            <person name="Silverstein K.A.T."/>
            <person name="Koren S."/>
            <person name="Bechman K.B."/>
            <person name="Herman A."/>
            <person name="Abrahante J.E."/>
            <person name="Garbe J."/>
        </authorList>
    </citation>
    <scope>NUCLEOTIDE SEQUENCE</scope>
    <source>
        <strain evidence="1">Duluth1</strain>
        <tissue evidence="1">Whole animal</tissue>
    </source>
</reference>
<protein>
    <submittedName>
        <fullName evidence="1">Uncharacterized protein</fullName>
    </submittedName>
</protein>